<gene>
    <name evidence="2" type="ORF">IAR55_001832</name>
</gene>
<proteinExistence type="predicted"/>
<dbReference type="GeneID" id="92179091"/>
<keyword evidence="3" id="KW-1185">Reference proteome</keyword>
<protein>
    <submittedName>
        <fullName evidence="2">Uncharacterized protein</fullName>
    </submittedName>
</protein>
<feature type="compositionally biased region" description="Basic and acidic residues" evidence="1">
    <location>
        <begin position="626"/>
        <end position="641"/>
    </location>
</feature>
<name>A0AAW0Z393_9TREE</name>
<dbReference type="RefSeq" id="XP_066804878.1">
    <property type="nucleotide sequence ID" value="XM_066944955.1"/>
</dbReference>
<feature type="region of interest" description="Disordered" evidence="1">
    <location>
        <begin position="624"/>
        <end position="651"/>
    </location>
</feature>
<feature type="region of interest" description="Disordered" evidence="1">
    <location>
        <begin position="372"/>
        <end position="419"/>
    </location>
</feature>
<evidence type="ECO:0000313" key="3">
    <source>
        <dbReference type="Proteomes" id="UP001388673"/>
    </source>
</evidence>
<dbReference type="KEGG" id="kne:92179091"/>
<dbReference type="EMBL" id="JBCAWK010000003">
    <property type="protein sequence ID" value="KAK8864582.1"/>
    <property type="molecule type" value="Genomic_DNA"/>
</dbReference>
<sequence length="669" mass="74785">MYDPNQHREGQHPSIVLPTSHPAIAEYRGPMRNDGPPFLRTCQSPLESSSCYPPIRSVSMYTVPVEWTSSVNNPYAPHIAYHSQNHTPHTDFTTAGTQFVHANSLGTRQIPAYRPSLPTDGLSRSTTSTSHKHTNWQNQASGEERQGQRQCQRPGGGSTLGSQQSQQVPFGPPPSQAWKPAPVHPLPRVTRLPASMPSVNGTTRGRIRHGGSAPPAPAPPCSSSWMMSSDPSSARTEESSRKTNEKQPHSSNSVPVRPESNVLRTQPSAPGAQPSIIPLLPRYLTLSSQAARDRLVFRVHSSSSISQLIWTGNPDTSGFFASAPVFAHLTPKAYQKSYGDLGEAWGMGSWIRGMMINHILCRPVQPLREAVAPSGPAHRGGRGGSIQPPRGRTIRGQGVPLIGPDGGNRTGQIQNRQEAESSCWISTTRSLDWAIYEISRRLSLPRMPNTESIIRLAVIRYDPQLTRSDGGRVQVKNRELRLVPWFYLNEAEPGIISVVKKERSVEARRKTNESYETLYWGRVFSQSIKEDLIWTRQHLPFMLPARFWRPDRQLKQGLARSEDSWLNHLRWDPTIDDWKSAQRKMRETHHPRTHWADRSIHNYSSAWPRKDVIVELDGDVNQVNKPEMKKREGTEKTDGETLRGNIRSTNQRPKAVSYAGSLLQFGSGA</sequence>
<evidence type="ECO:0000313" key="2">
    <source>
        <dbReference type="EMBL" id="KAK8864582.1"/>
    </source>
</evidence>
<feature type="compositionally biased region" description="Basic and acidic residues" evidence="1">
    <location>
        <begin position="235"/>
        <end position="248"/>
    </location>
</feature>
<reference evidence="2 3" key="1">
    <citation type="journal article" date="2024" name="bioRxiv">
        <title>Comparative genomics of Cryptococcus and Kwoniella reveals pathogenesis evolution and contrasting karyotype dynamics via intercentromeric recombination or chromosome fusion.</title>
        <authorList>
            <person name="Coelho M.A."/>
            <person name="David-Palma M."/>
            <person name="Shea T."/>
            <person name="Bowers K."/>
            <person name="McGinley-Smith S."/>
            <person name="Mohammad A.W."/>
            <person name="Gnirke A."/>
            <person name="Yurkov A.M."/>
            <person name="Nowrousian M."/>
            <person name="Sun S."/>
            <person name="Cuomo C.A."/>
            <person name="Heitman J."/>
        </authorList>
    </citation>
    <scope>NUCLEOTIDE SEQUENCE [LARGE SCALE GENOMIC DNA]</scope>
    <source>
        <strain evidence="2 3">CBS 13917</strain>
    </source>
</reference>
<dbReference type="AlphaFoldDB" id="A0AAW0Z393"/>
<organism evidence="2 3">
    <name type="scientific">Kwoniella newhampshirensis</name>
    <dbReference type="NCBI Taxonomy" id="1651941"/>
    <lineage>
        <taxon>Eukaryota</taxon>
        <taxon>Fungi</taxon>
        <taxon>Dikarya</taxon>
        <taxon>Basidiomycota</taxon>
        <taxon>Agaricomycotina</taxon>
        <taxon>Tremellomycetes</taxon>
        <taxon>Tremellales</taxon>
        <taxon>Cryptococcaceae</taxon>
        <taxon>Kwoniella</taxon>
    </lineage>
</organism>
<accession>A0AAW0Z393</accession>
<feature type="compositionally biased region" description="Low complexity" evidence="1">
    <location>
        <begin position="221"/>
        <end position="234"/>
    </location>
</feature>
<comment type="caution">
    <text evidence="2">The sequence shown here is derived from an EMBL/GenBank/DDBJ whole genome shotgun (WGS) entry which is preliminary data.</text>
</comment>
<feature type="region of interest" description="Disordered" evidence="1">
    <location>
        <begin position="109"/>
        <end position="274"/>
    </location>
</feature>
<dbReference type="Proteomes" id="UP001388673">
    <property type="component" value="Unassembled WGS sequence"/>
</dbReference>
<evidence type="ECO:0000256" key="1">
    <source>
        <dbReference type="SAM" id="MobiDB-lite"/>
    </source>
</evidence>